<dbReference type="Proteomes" id="UP000681720">
    <property type="component" value="Unassembled WGS sequence"/>
</dbReference>
<sequence length="100" mass="11180">MSYRGEGFPYIGVKLAKATLVPIARTGRYIVLPVVCSIHVSSMSVCEEARLSTAPPSLPQFHQQQLPFDNSIPYKRTQCRISWVSIRVFPENIRSKAGSN</sequence>
<comment type="caution">
    <text evidence="1">The sequence shown here is derived from an EMBL/GenBank/DDBJ whole genome shotgun (WGS) entry which is preliminary data.</text>
</comment>
<evidence type="ECO:0000313" key="1">
    <source>
        <dbReference type="EMBL" id="CAF5178141.1"/>
    </source>
</evidence>
<organism evidence="1 2">
    <name type="scientific">Rotaria magnacalcarata</name>
    <dbReference type="NCBI Taxonomy" id="392030"/>
    <lineage>
        <taxon>Eukaryota</taxon>
        <taxon>Metazoa</taxon>
        <taxon>Spiralia</taxon>
        <taxon>Gnathifera</taxon>
        <taxon>Rotifera</taxon>
        <taxon>Eurotatoria</taxon>
        <taxon>Bdelloidea</taxon>
        <taxon>Philodinida</taxon>
        <taxon>Philodinidae</taxon>
        <taxon>Rotaria</taxon>
    </lineage>
</organism>
<accession>A0A8S3H5W9</accession>
<reference evidence="1" key="1">
    <citation type="submission" date="2021-02" db="EMBL/GenBank/DDBJ databases">
        <authorList>
            <person name="Nowell W R."/>
        </authorList>
    </citation>
    <scope>NUCLEOTIDE SEQUENCE</scope>
</reference>
<gene>
    <name evidence="1" type="ORF">GIL414_LOCUS68385</name>
</gene>
<evidence type="ECO:0000313" key="2">
    <source>
        <dbReference type="Proteomes" id="UP000681720"/>
    </source>
</evidence>
<name>A0A8S3H5W9_9BILA</name>
<protein>
    <submittedName>
        <fullName evidence="1">Uncharacterized protein</fullName>
    </submittedName>
</protein>
<proteinExistence type="predicted"/>
<dbReference type="AlphaFoldDB" id="A0A8S3H5W9"/>
<dbReference type="EMBL" id="CAJOBJ010327895">
    <property type="protein sequence ID" value="CAF5178141.1"/>
    <property type="molecule type" value="Genomic_DNA"/>
</dbReference>